<protein>
    <submittedName>
        <fullName evidence="1">Uncharacterized protein</fullName>
    </submittedName>
</protein>
<reference evidence="2" key="1">
    <citation type="journal article" date="2021" name="BMC Genomics">
        <title>Chromosome-level genome assembly and manually-curated proteome of model necrotroph Parastagonospora nodorum Sn15 reveals a genome-wide trove of candidate effector homologs, and redundancy of virulence-related functions within an accessory chromosome.</title>
        <authorList>
            <person name="Bertazzoni S."/>
            <person name="Jones D.A.B."/>
            <person name="Phan H.T."/>
            <person name="Tan K.-C."/>
            <person name="Hane J.K."/>
        </authorList>
    </citation>
    <scope>NUCLEOTIDE SEQUENCE [LARGE SCALE GENOMIC DNA]</scope>
    <source>
        <strain evidence="2">SN15 / ATCC MYA-4574 / FGSC 10173)</strain>
    </source>
</reference>
<sequence length="114" mass="12556">MPTAHIRRHKQIAPLSTIAKHPRFPTQKTCYSFNSPMRSIKPRSKKLGATCRIGRSSTSIFVRALARTRALGVFLCEITRGSGTEVDGTCEKLQADEAPGLGRGCMRKSARGPW</sequence>
<name>A0A7U2F638_PHANO</name>
<organism evidence="1 2">
    <name type="scientific">Phaeosphaeria nodorum (strain SN15 / ATCC MYA-4574 / FGSC 10173)</name>
    <name type="common">Glume blotch fungus</name>
    <name type="synonym">Parastagonospora nodorum</name>
    <dbReference type="NCBI Taxonomy" id="321614"/>
    <lineage>
        <taxon>Eukaryota</taxon>
        <taxon>Fungi</taxon>
        <taxon>Dikarya</taxon>
        <taxon>Ascomycota</taxon>
        <taxon>Pezizomycotina</taxon>
        <taxon>Dothideomycetes</taxon>
        <taxon>Pleosporomycetidae</taxon>
        <taxon>Pleosporales</taxon>
        <taxon>Pleosporineae</taxon>
        <taxon>Phaeosphaeriaceae</taxon>
        <taxon>Parastagonospora</taxon>
    </lineage>
</organism>
<keyword evidence="2" id="KW-1185">Reference proteome</keyword>
<dbReference type="VEuPathDB" id="FungiDB:JI435_413470"/>
<dbReference type="Proteomes" id="UP000663193">
    <property type="component" value="Chromosome 9"/>
</dbReference>
<dbReference type="EMBL" id="CP069031">
    <property type="protein sequence ID" value="QRC99437.1"/>
    <property type="molecule type" value="Genomic_DNA"/>
</dbReference>
<evidence type="ECO:0000313" key="1">
    <source>
        <dbReference type="EMBL" id="QRC99437.1"/>
    </source>
</evidence>
<accession>A0A7U2F638</accession>
<evidence type="ECO:0000313" key="2">
    <source>
        <dbReference type="Proteomes" id="UP000663193"/>
    </source>
</evidence>
<proteinExistence type="predicted"/>
<gene>
    <name evidence="1" type="ORF">JI435_413470</name>
</gene>
<dbReference type="AlphaFoldDB" id="A0A7U2F638"/>